<keyword evidence="11" id="KW-0464">Manganese</keyword>
<evidence type="ECO:0000256" key="4">
    <source>
        <dbReference type="ARBA" id="ARBA00004123"/>
    </source>
</evidence>
<dbReference type="InterPro" id="IPR004843">
    <property type="entry name" value="Calcineurin-like_PHP"/>
</dbReference>
<keyword evidence="7" id="KW-0479">Metal-binding</keyword>
<comment type="similarity">
    <text evidence="5">Belongs to the lariat debranching enzyme family.</text>
</comment>
<accession>A0A4P9ZTZ4</accession>
<evidence type="ECO:0000256" key="13">
    <source>
        <dbReference type="SAM" id="MobiDB-lite"/>
    </source>
</evidence>
<evidence type="ECO:0000259" key="14">
    <source>
        <dbReference type="Pfam" id="PF00149"/>
    </source>
</evidence>
<dbReference type="Proteomes" id="UP000268162">
    <property type="component" value="Unassembled WGS sequence"/>
</dbReference>
<feature type="domain" description="Lariat debranching enzyme C-terminal" evidence="15">
    <location>
        <begin position="349"/>
        <end position="409"/>
    </location>
</feature>
<comment type="cofactor">
    <cofactor evidence="2">
        <name>Zn(2+)</name>
        <dbReference type="ChEBI" id="CHEBI:29105"/>
    </cofactor>
</comment>
<organism evidence="16 17">
    <name type="scientific">Dimargaris cristalligena</name>
    <dbReference type="NCBI Taxonomy" id="215637"/>
    <lineage>
        <taxon>Eukaryota</taxon>
        <taxon>Fungi</taxon>
        <taxon>Fungi incertae sedis</taxon>
        <taxon>Zoopagomycota</taxon>
        <taxon>Kickxellomycotina</taxon>
        <taxon>Dimargaritomycetes</taxon>
        <taxon>Dimargaritales</taxon>
        <taxon>Dimargaritaceae</taxon>
        <taxon>Dimargaris</taxon>
    </lineage>
</organism>
<proteinExistence type="inferred from homology"/>
<name>A0A4P9ZTZ4_9FUNG</name>
<dbReference type="InterPro" id="IPR007708">
    <property type="entry name" value="DBR1_C"/>
</dbReference>
<evidence type="ECO:0000256" key="12">
    <source>
        <dbReference type="ARBA" id="ARBA00023242"/>
    </source>
</evidence>
<dbReference type="CDD" id="cd00844">
    <property type="entry name" value="MPP_Dbr1_N"/>
    <property type="match status" value="1"/>
</dbReference>
<dbReference type="PANTHER" id="PTHR12849:SF0">
    <property type="entry name" value="LARIAT DEBRANCHING ENZYME"/>
    <property type="match status" value="1"/>
</dbReference>
<comment type="cofactor">
    <cofactor evidence="1">
        <name>Mn(2+)</name>
        <dbReference type="ChEBI" id="CHEBI:29035"/>
    </cofactor>
</comment>
<dbReference type="SUPFAM" id="SSF56300">
    <property type="entry name" value="Metallo-dependent phosphatases"/>
    <property type="match status" value="1"/>
</dbReference>
<evidence type="ECO:0000259" key="15">
    <source>
        <dbReference type="Pfam" id="PF05011"/>
    </source>
</evidence>
<dbReference type="InterPro" id="IPR029052">
    <property type="entry name" value="Metallo-depent_PP-like"/>
</dbReference>
<sequence length="414" mass="47458">MPLNIAVVGCCHGELPKIYERLGSCHGKIKSKVDLLIICGDFQAIRNTYDLDSLAVPTKYRKLGYFGEYYTGKRKARVPTIFIGGNHESSSFMTELYLGGWVCPDIYYMGHSGVVQFNGLRIGGISGVYYESDYNKGKFNSHFELPPYTHSSLRSVYHTRHYDYLKLKQIEQPLDIFISHDWPRGIEHHGNVKSLIKRKPFFKDEINTNTLGNPVTIKLLDHLQPNHWFSGHLHVRYQVNYKHPLDLERTKELLNYQMDLPVDPNDPEASNPDEVVVNLDSGDSEHESEGALPSAQTHSSTEATATTPKVLTKNPDELDIETSQPTVLPDMTNIRKWPRLRSPTNYTGVTKFLALDKCGVRREYLEVTRLKNKQTPAVFTYDPEWLAITRAMQQYMPTEVYDTKDYPPKDELKK</sequence>
<dbReference type="InterPro" id="IPR041816">
    <property type="entry name" value="Dbr1_N"/>
</dbReference>
<keyword evidence="8" id="KW-0378">Hydrolase</keyword>
<evidence type="ECO:0000256" key="6">
    <source>
        <dbReference type="ARBA" id="ARBA00022664"/>
    </source>
</evidence>
<feature type="region of interest" description="Disordered" evidence="13">
    <location>
        <begin position="259"/>
        <end position="307"/>
    </location>
</feature>
<keyword evidence="6" id="KW-0507">mRNA processing</keyword>
<evidence type="ECO:0000256" key="1">
    <source>
        <dbReference type="ARBA" id="ARBA00001936"/>
    </source>
</evidence>
<dbReference type="AlphaFoldDB" id="A0A4P9ZTZ4"/>
<dbReference type="EMBL" id="ML002548">
    <property type="protein sequence ID" value="RKP37066.1"/>
    <property type="molecule type" value="Genomic_DNA"/>
</dbReference>
<keyword evidence="10" id="KW-0408">Iron</keyword>
<dbReference type="PANTHER" id="PTHR12849">
    <property type="entry name" value="RNA LARIAT DEBRANCHING ENZYME"/>
    <property type="match status" value="1"/>
</dbReference>
<dbReference type="GO" id="GO:0008419">
    <property type="term" value="F:RNA lariat debranching enzyme activity"/>
    <property type="evidence" value="ECO:0007669"/>
    <property type="project" value="TreeGrafter"/>
</dbReference>
<protein>
    <submittedName>
        <fullName evidence="16">Metallo-dependent phosphatase-like protein</fullName>
    </submittedName>
</protein>
<evidence type="ECO:0000256" key="7">
    <source>
        <dbReference type="ARBA" id="ARBA00022723"/>
    </source>
</evidence>
<evidence type="ECO:0000256" key="10">
    <source>
        <dbReference type="ARBA" id="ARBA00023004"/>
    </source>
</evidence>
<dbReference type="GO" id="GO:0000398">
    <property type="term" value="P:mRNA splicing, via spliceosome"/>
    <property type="evidence" value="ECO:0007669"/>
    <property type="project" value="TreeGrafter"/>
</dbReference>
<comment type="subcellular location">
    <subcellularLocation>
        <location evidence="4">Nucleus</location>
    </subcellularLocation>
</comment>
<dbReference type="GO" id="GO:0046872">
    <property type="term" value="F:metal ion binding"/>
    <property type="evidence" value="ECO:0007669"/>
    <property type="project" value="UniProtKB-KW"/>
</dbReference>
<dbReference type="STRING" id="215637.A0A4P9ZTZ4"/>
<evidence type="ECO:0000313" key="17">
    <source>
        <dbReference type="Proteomes" id="UP000268162"/>
    </source>
</evidence>
<evidence type="ECO:0000256" key="5">
    <source>
        <dbReference type="ARBA" id="ARBA00006045"/>
    </source>
</evidence>
<keyword evidence="12" id="KW-0539">Nucleus</keyword>
<keyword evidence="17" id="KW-1185">Reference proteome</keyword>
<comment type="cofactor">
    <cofactor evidence="3">
        <name>Fe(2+)</name>
        <dbReference type="ChEBI" id="CHEBI:29033"/>
    </cofactor>
</comment>
<dbReference type="GO" id="GO:0005634">
    <property type="term" value="C:nucleus"/>
    <property type="evidence" value="ECO:0007669"/>
    <property type="project" value="UniProtKB-SubCell"/>
</dbReference>
<dbReference type="Pfam" id="PF05011">
    <property type="entry name" value="DBR1"/>
    <property type="match status" value="1"/>
</dbReference>
<evidence type="ECO:0000256" key="11">
    <source>
        <dbReference type="ARBA" id="ARBA00023211"/>
    </source>
</evidence>
<reference evidence="17" key="1">
    <citation type="journal article" date="2018" name="Nat. Microbiol.">
        <title>Leveraging single-cell genomics to expand the fungal tree of life.</title>
        <authorList>
            <person name="Ahrendt S.R."/>
            <person name="Quandt C.A."/>
            <person name="Ciobanu D."/>
            <person name="Clum A."/>
            <person name="Salamov A."/>
            <person name="Andreopoulos B."/>
            <person name="Cheng J.F."/>
            <person name="Woyke T."/>
            <person name="Pelin A."/>
            <person name="Henrissat B."/>
            <person name="Reynolds N.K."/>
            <person name="Benny G.L."/>
            <person name="Smith M.E."/>
            <person name="James T.Y."/>
            <person name="Grigoriev I.V."/>
        </authorList>
    </citation>
    <scope>NUCLEOTIDE SEQUENCE [LARGE SCALE GENOMIC DNA]</scope>
    <source>
        <strain evidence="17">RSA 468</strain>
    </source>
</reference>
<evidence type="ECO:0000256" key="3">
    <source>
        <dbReference type="ARBA" id="ARBA00001954"/>
    </source>
</evidence>
<dbReference type="Gene3D" id="3.60.21.10">
    <property type="match status" value="1"/>
</dbReference>
<evidence type="ECO:0000256" key="8">
    <source>
        <dbReference type="ARBA" id="ARBA00022801"/>
    </source>
</evidence>
<evidence type="ECO:0000256" key="9">
    <source>
        <dbReference type="ARBA" id="ARBA00022833"/>
    </source>
</evidence>
<dbReference type="Pfam" id="PF00149">
    <property type="entry name" value="Metallophos"/>
    <property type="match status" value="1"/>
</dbReference>
<evidence type="ECO:0000313" key="16">
    <source>
        <dbReference type="EMBL" id="RKP37066.1"/>
    </source>
</evidence>
<keyword evidence="9" id="KW-0862">Zinc</keyword>
<feature type="domain" description="Calcineurin-like phosphoesterase" evidence="14">
    <location>
        <begin position="4"/>
        <end position="235"/>
    </location>
</feature>
<evidence type="ECO:0000256" key="2">
    <source>
        <dbReference type="ARBA" id="ARBA00001947"/>
    </source>
</evidence>
<gene>
    <name evidence="16" type="ORF">BJ085DRAFT_13843</name>
</gene>
<feature type="compositionally biased region" description="Polar residues" evidence="13">
    <location>
        <begin position="294"/>
        <end position="307"/>
    </location>
</feature>